<evidence type="ECO:0000313" key="3">
    <source>
        <dbReference type="Proteomes" id="UP000264006"/>
    </source>
</evidence>
<feature type="domain" description="AbiEi antitoxin N-terminal" evidence="1">
    <location>
        <begin position="2"/>
        <end position="44"/>
    </location>
</feature>
<proteinExistence type="predicted"/>
<accession>A0A346XZR2</accession>
<dbReference type="EMBL" id="CP031165">
    <property type="protein sequence ID" value="AXV07709.1"/>
    <property type="molecule type" value="Genomic_DNA"/>
</dbReference>
<evidence type="ECO:0000259" key="1">
    <source>
        <dbReference type="Pfam" id="PF13338"/>
    </source>
</evidence>
<dbReference type="Pfam" id="PF13338">
    <property type="entry name" value="AbiEi_4"/>
    <property type="match status" value="1"/>
</dbReference>
<reference evidence="2 3" key="1">
    <citation type="submission" date="2018-09" db="EMBL/GenBank/DDBJ databases">
        <title>Complete genome sequence of Euzebya sp. DY32-46 isolated from seawater of Pacific Ocean.</title>
        <authorList>
            <person name="Xu L."/>
            <person name="Wu Y.-H."/>
            <person name="Xu X.-W."/>
        </authorList>
    </citation>
    <scope>NUCLEOTIDE SEQUENCE [LARGE SCALE GENOMIC DNA]</scope>
    <source>
        <strain evidence="2 3">DY32-46</strain>
    </source>
</reference>
<dbReference type="KEGG" id="euz:DVS28_a3030"/>
<protein>
    <recommendedName>
        <fullName evidence="1">AbiEi antitoxin N-terminal domain-containing protein</fullName>
    </recommendedName>
</protein>
<evidence type="ECO:0000313" key="2">
    <source>
        <dbReference type="EMBL" id="AXV07709.1"/>
    </source>
</evidence>
<name>A0A346XZR2_9ACTN</name>
<keyword evidence="3" id="KW-1185">Reference proteome</keyword>
<gene>
    <name evidence="2" type="ORF">DVS28_a3030</name>
</gene>
<sequence>MAAAQHGQVNVWQAADIGITHDHLRRAVRAGELQRVRPAVYRFAAVPVDWRTELHADTLSAPKGAFAAQSAALRLHRIEHPLLPYRRELLKLGTGLVHVDDAVVVHRTRRLDPQDVREVNGIPATSLARTLVDLCRGLAWWDLVDVADRAICEWPSARATVHRTAVRLRRGRHGVQQLADVTAPNAEAVFRSWLERQAAPLVRRAGITDARWNVTIPGLAGAGLVDTHSSAHGLVVEWKGLAFHRRPHQLQRDSDKQNVAASRGLVTLSFTWQDVVSRPEHVIGVLVTATRRRAA</sequence>
<organism evidence="2 3">
    <name type="scientific">Euzebya pacifica</name>
    <dbReference type="NCBI Taxonomy" id="1608957"/>
    <lineage>
        <taxon>Bacteria</taxon>
        <taxon>Bacillati</taxon>
        <taxon>Actinomycetota</taxon>
        <taxon>Nitriliruptoria</taxon>
        <taxon>Euzebyales</taxon>
    </lineage>
</organism>
<dbReference type="Proteomes" id="UP000264006">
    <property type="component" value="Chromosome"/>
</dbReference>
<dbReference type="AlphaFoldDB" id="A0A346XZR2"/>
<dbReference type="InterPro" id="IPR025159">
    <property type="entry name" value="AbiEi_N"/>
</dbReference>